<sequence>MIDLSIFLHKLFLVLISMPYFYNHKQFYY</sequence>
<proteinExistence type="predicted"/>
<evidence type="ECO:0000256" key="1">
    <source>
        <dbReference type="SAM" id="Phobius"/>
    </source>
</evidence>
<dbReference type="AlphaFoldDB" id="A0A822X616"/>
<dbReference type="EMBL" id="FJZI01000018">
    <property type="protein sequence ID" value="CZY15261.1"/>
    <property type="molecule type" value="Genomic_DNA"/>
</dbReference>
<dbReference type="Proteomes" id="UP000076063">
    <property type="component" value="Unassembled WGS sequence"/>
</dbReference>
<keyword evidence="1" id="KW-1133">Transmembrane helix</keyword>
<organism evidence="2 3">
    <name type="scientific">Enterobacter bugandensis</name>
    <dbReference type="NCBI Taxonomy" id="881260"/>
    <lineage>
        <taxon>Bacteria</taxon>
        <taxon>Pseudomonadati</taxon>
        <taxon>Pseudomonadota</taxon>
        <taxon>Gammaproteobacteria</taxon>
        <taxon>Enterobacterales</taxon>
        <taxon>Enterobacteriaceae</taxon>
        <taxon>Enterobacter</taxon>
    </lineage>
</organism>
<comment type="caution">
    <text evidence="2">The sequence shown here is derived from an EMBL/GenBank/DDBJ whole genome shotgun (WGS) entry which is preliminary data.</text>
</comment>
<evidence type="ECO:0000313" key="2">
    <source>
        <dbReference type="EMBL" id="CZY15261.1"/>
    </source>
</evidence>
<evidence type="ECO:0000313" key="3">
    <source>
        <dbReference type="Proteomes" id="UP000076063"/>
    </source>
</evidence>
<protein>
    <submittedName>
        <fullName evidence="2">Uncharacterized protein</fullName>
    </submittedName>
</protein>
<gene>
    <name evidence="2" type="ORF">SAMEA2273372_04377</name>
</gene>
<name>A0A822X616_9ENTR</name>
<feature type="transmembrane region" description="Helical" evidence="1">
    <location>
        <begin position="6"/>
        <end position="23"/>
    </location>
</feature>
<accession>A0A822X616</accession>
<reference evidence="2 3" key="1">
    <citation type="submission" date="2016-03" db="EMBL/GenBank/DDBJ databases">
        <authorList>
            <consortium name="Pathogen Informatics"/>
        </authorList>
    </citation>
    <scope>NUCLEOTIDE SEQUENCE [LARGE SCALE GENOMIC DNA]</scope>
    <source>
        <strain evidence="3">e1527</strain>
    </source>
</reference>
<keyword evidence="1" id="KW-0472">Membrane</keyword>
<keyword evidence="1" id="KW-0812">Transmembrane</keyword>